<organism evidence="8 9">
    <name type="scientific">Pedobacter albus</name>
    <dbReference type="NCBI Taxonomy" id="3113905"/>
    <lineage>
        <taxon>Bacteria</taxon>
        <taxon>Pseudomonadati</taxon>
        <taxon>Bacteroidota</taxon>
        <taxon>Sphingobacteriia</taxon>
        <taxon>Sphingobacteriales</taxon>
        <taxon>Sphingobacteriaceae</taxon>
        <taxon>Pedobacter</taxon>
    </lineage>
</organism>
<dbReference type="InterPro" id="IPR051907">
    <property type="entry name" value="DoxX-like_oxidoreductase"/>
</dbReference>
<gene>
    <name evidence="8" type="ORF">VRU48_18280</name>
</gene>
<evidence type="ECO:0000256" key="1">
    <source>
        <dbReference type="ARBA" id="ARBA00004651"/>
    </source>
</evidence>
<keyword evidence="3" id="KW-1003">Cell membrane</keyword>
<dbReference type="Pfam" id="PF07681">
    <property type="entry name" value="DoxX"/>
    <property type="match status" value="1"/>
</dbReference>
<dbReference type="RefSeq" id="WP_330109365.1">
    <property type="nucleotide sequence ID" value="NZ_JAZDQT010000003.1"/>
</dbReference>
<accession>A0ABU7ID27</accession>
<evidence type="ECO:0000313" key="8">
    <source>
        <dbReference type="EMBL" id="MEE1947079.1"/>
    </source>
</evidence>
<dbReference type="PANTHER" id="PTHR33452">
    <property type="entry name" value="OXIDOREDUCTASE CATD-RELATED"/>
    <property type="match status" value="1"/>
</dbReference>
<sequence>MKNSIFILHLAVAIILLSHALPGMFDGGIHSFGQDYLNQIGFAPVGIPLAWAIKLSHVVCAVLLLANKWVKPAALLTIFILVMGIILVHFKEGWFVVGGGRNGVEYNFLLICVLVVIMLNNKPKATTIQSRL</sequence>
<feature type="transmembrane region" description="Helical" evidence="7">
    <location>
        <begin position="44"/>
        <end position="66"/>
    </location>
</feature>
<protein>
    <submittedName>
        <fullName evidence="8">DoxX family protein</fullName>
    </submittedName>
</protein>
<dbReference type="Proteomes" id="UP001336835">
    <property type="component" value="Unassembled WGS sequence"/>
</dbReference>
<evidence type="ECO:0000256" key="7">
    <source>
        <dbReference type="SAM" id="Phobius"/>
    </source>
</evidence>
<comment type="subcellular location">
    <subcellularLocation>
        <location evidence="1">Cell membrane</location>
        <topology evidence="1">Multi-pass membrane protein</topology>
    </subcellularLocation>
</comment>
<proteinExistence type="inferred from homology"/>
<feature type="transmembrane region" description="Helical" evidence="7">
    <location>
        <begin position="103"/>
        <end position="121"/>
    </location>
</feature>
<dbReference type="EMBL" id="JAZDQT010000003">
    <property type="protein sequence ID" value="MEE1947079.1"/>
    <property type="molecule type" value="Genomic_DNA"/>
</dbReference>
<evidence type="ECO:0000256" key="4">
    <source>
        <dbReference type="ARBA" id="ARBA00022692"/>
    </source>
</evidence>
<comment type="caution">
    <text evidence="8">The sequence shown here is derived from an EMBL/GenBank/DDBJ whole genome shotgun (WGS) entry which is preliminary data.</text>
</comment>
<dbReference type="PANTHER" id="PTHR33452:SF1">
    <property type="entry name" value="INNER MEMBRANE PROTEIN YPHA-RELATED"/>
    <property type="match status" value="1"/>
</dbReference>
<evidence type="ECO:0000313" key="9">
    <source>
        <dbReference type="Proteomes" id="UP001336835"/>
    </source>
</evidence>
<reference evidence="8 9" key="1">
    <citation type="submission" date="2024-01" db="EMBL/GenBank/DDBJ databases">
        <title>Pedobacter sp. nov., isolated from fresh soil.</title>
        <authorList>
            <person name="Le N.T.T."/>
        </authorList>
    </citation>
    <scope>NUCLEOTIDE SEQUENCE [LARGE SCALE GENOMIC DNA]</scope>
    <source>
        <strain evidence="8 9">KR3-3</strain>
    </source>
</reference>
<keyword evidence="4 7" id="KW-0812">Transmembrane</keyword>
<name>A0ABU7ID27_9SPHI</name>
<evidence type="ECO:0000256" key="5">
    <source>
        <dbReference type="ARBA" id="ARBA00022989"/>
    </source>
</evidence>
<comment type="similarity">
    <text evidence="2">Belongs to the DoxX family.</text>
</comment>
<keyword evidence="6 7" id="KW-0472">Membrane</keyword>
<dbReference type="InterPro" id="IPR032808">
    <property type="entry name" value="DoxX"/>
</dbReference>
<keyword evidence="9" id="KW-1185">Reference proteome</keyword>
<keyword evidence="5 7" id="KW-1133">Transmembrane helix</keyword>
<evidence type="ECO:0000256" key="2">
    <source>
        <dbReference type="ARBA" id="ARBA00006679"/>
    </source>
</evidence>
<evidence type="ECO:0000256" key="3">
    <source>
        <dbReference type="ARBA" id="ARBA00022475"/>
    </source>
</evidence>
<feature type="transmembrane region" description="Helical" evidence="7">
    <location>
        <begin position="73"/>
        <end position="91"/>
    </location>
</feature>
<evidence type="ECO:0000256" key="6">
    <source>
        <dbReference type="ARBA" id="ARBA00023136"/>
    </source>
</evidence>